<proteinExistence type="predicted"/>
<evidence type="ECO:0000313" key="3">
    <source>
        <dbReference type="EMBL" id="KRT53977.1"/>
    </source>
</evidence>
<keyword evidence="4" id="KW-1185">Reference proteome</keyword>
<dbReference type="AlphaFoldDB" id="A0A0T5YTU6"/>
<dbReference type="InterPro" id="IPR006837">
    <property type="entry name" value="Divergent_DAC"/>
</dbReference>
<sequence length="280" mass="30457">MLLKKLPRTLLSLLALLLCSAVVAAEPEVPAEDDPPLVALIIDDMGNLMQRGERALALPGKVTYSFLPHTPYARQQADQAYRLEREVMLPLPMESLEALPLGEGALLTGMTSQEQAEVLAAAVSSVPHLAGINNHMGSLMTADGVAMQQFMALIRDTGLFFLDSRTTDKTLAEQSAQENLVATGRRDVFLDNLRQPEAIRAQFKRLLALARSQGHAIGIAHPHPETLEVLEALLPELEQQGIRLVPVSQLINQGRSQWHASSSPSPKAVKSSKPSPSQIY</sequence>
<dbReference type="InterPro" id="IPR011330">
    <property type="entry name" value="Glyco_hydro/deAcase_b/a-brl"/>
</dbReference>
<organism evidence="3 4">
    <name type="scientific">endosymbiont of Ridgeia piscesae</name>
    <dbReference type="NCBI Taxonomy" id="54398"/>
    <lineage>
        <taxon>Bacteria</taxon>
        <taxon>Pseudomonadati</taxon>
        <taxon>Pseudomonadota</taxon>
        <taxon>Gammaproteobacteria</taxon>
        <taxon>sulfur-oxidizing symbionts</taxon>
    </lineage>
</organism>
<name>A0A0T5YTU6_9GAMM</name>
<dbReference type="SUPFAM" id="SSF88713">
    <property type="entry name" value="Glycoside hydrolase/deacetylase"/>
    <property type="match status" value="1"/>
</dbReference>
<dbReference type="Gene3D" id="3.20.20.370">
    <property type="entry name" value="Glycoside hydrolase/deacetylase"/>
    <property type="match status" value="1"/>
</dbReference>
<evidence type="ECO:0008006" key="5">
    <source>
        <dbReference type="Google" id="ProtNLM"/>
    </source>
</evidence>
<protein>
    <recommendedName>
        <fullName evidence="5">Divergent polysaccharide deacetylase</fullName>
    </recommendedName>
</protein>
<dbReference type="PANTHER" id="PTHR30105">
    <property type="entry name" value="UNCHARACTERIZED YIBQ-RELATED"/>
    <property type="match status" value="1"/>
</dbReference>
<dbReference type="CDD" id="cd10936">
    <property type="entry name" value="CE4_DAC2"/>
    <property type="match status" value="1"/>
</dbReference>
<evidence type="ECO:0000313" key="4">
    <source>
        <dbReference type="Proteomes" id="UP000051634"/>
    </source>
</evidence>
<feature type="chain" id="PRO_5006666952" description="Divergent polysaccharide deacetylase" evidence="2">
    <location>
        <begin position="25"/>
        <end position="280"/>
    </location>
</feature>
<dbReference type="EMBL" id="LDXT01000094">
    <property type="protein sequence ID" value="KRT53977.1"/>
    <property type="molecule type" value="Genomic_DNA"/>
</dbReference>
<feature type="region of interest" description="Disordered" evidence="1">
    <location>
        <begin position="256"/>
        <end position="280"/>
    </location>
</feature>
<dbReference type="GO" id="GO:0005975">
    <property type="term" value="P:carbohydrate metabolic process"/>
    <property type="evidence" value="ECO:0007669"/>
    <property type="project" value="InterPro"/>
</dbReference>
<dbReference type="PANTHER" id="PTHR30105:SF2">
    <property type="entry name" value="DIVERGENT POLYSACCHARIDE DEACETYLASE SUPERFAMILY"/>
    <property type="match status" value="1"/>
</dbReference>
<feature type="signal peptide" evidence="2">
    <location>
        <begin position="1"/>
        <end position="24"/>
    </location>
</feature>
<dbReference type="Proteomes" id="UP000051634">
    <property type="component" value="Unassembled WGS sequence"/>
</dbReference>
<keyword evidence="2" id="KW-0732">Signal</keyword>
<feature type="compositionally biased region" description="Low complexity" evidence="1">
    <location>
        <begin position="260"/>
        <end position="280"/>
    </location>
</feature>
<reference evidence="3 4" key="1">
    <citation type="submission" date="2015-11" db="EMBL/GenBank/DDBJ databases">
        <title>The genome of Candidatus Endoriftia persephone in Ridgeia piscesae and population structure of the North Eastern Pacific vestimentiferan symbionts.</title>
        <authorList>
            <person name="Perez M."/>
            <person name="Juniper K.S."/>
        </authorList>
    </citation>
    <scope>NUCLEOTIDE SEQUENCE [LARGE SCALE GENOMIC DNA]</scope>
    <source>
        <strain evidence="3">Ind11</strain>
    </source>
</reference>
<dbReference type="OrthoDB" id="9784811at2"/>
<comment type="caution">
    <text evidence="3">The sequence shown here is derived from an EMBL/GenBank/DDBJ whole genome shotgun (WGS) entry which is preliminary data.</text>
</comment>
<evidence type="ECO:0000256" key="1">
    <source>
        <dbReference type="SAM" id="MobiDB-lite"/>
    </source>
</evidence>
<dbReference type="RefSeq" id="WP_060528138.1">
    <property type="nucleotide sequence ID" value="NZ_KQ557116.1"/>
</dbReference>
<evidence type="ECO:0000256" key="2">
    <source>
        <dbReference type="SAM" id="SignalP"/>
    </source>
</evidence>
<gene>
    <name evidence="3" type="ORF">Ga0074115_10279</name>
</gene>
<dbReference type="Pfam" id="PF04748">
    <property type="entry name" value="Polysacc_deac_2"/>
    <property type="match status" value="1"/>
</dbReference>
<accession>A0A0T5YTU6</accession>